<gene>
    <name evidence="1" type="ORF">A8V01_02705</name>
</gene>
<sequence>MPSIKRTGADSIDEQSLPMIYNQALVQLLRSGKITAWWSATGMAEGLKEGSTLPARWKHLLDTDMFPNSFRAAGSAKPTLGLDLQVGRNFLRFGYDGTRRTLRLAGLFTMAGGAGYAPGDTVELTGGVVIRKTGATTGAFSNDSNFVIEDYGEFEEQPAAVLQQINTSGAGTGATFLPLMATDCGSLELTPTAQMIPDSSFSIVKVFRCPLVTEQAESGGFLFGAQLNESEIYATGNARWWGMRVGNQAAGDGVLNFHDKGDGARTSVGGDKRDGLIHVAAGCVPAPGGIPRLWVDGVLDDSRVGGAFTSLNTTLGNRYLRVGAAGLPTQGPTGGFCGDIFEIIIVPFDLNLPANDDLRIEITQALLDIYKPGLVAA</sequence>
<keyword evidence="2" id="KW-1185">Reference proteome</keyword>
<evidence type="ECO:0000313" key="2">
    <source>
        <dbReference type="Proteomes" id="UP000236327"/>
    </source>
</evidence>
<organism evidence="1 2">
    <name type="scientific">Novosphingobium guangzhouense</name>
    <dbReference type="NCBI Taxonomy" id="1850347"/>
    <lineage>
        <taxon>Bacteria</taxon>
        <taxon>Pseudomonadati</taxon>
        <taxon>Pseudomonadota</taxon>
        <taxon>Alphaproteobacteria</taxon>
        <taxon>Sphingomonadales</taxon>
        <taxon>Sphingomonadaceae</taxon>
        <taxon>Novosphingobium</taxon>
    </lineage>
</organism>
<accession>A0A2K2G608</accession>
<proteinExistence type="predicted"/>
<dbReference type="AlphaFoldDB" id="A0A2K2G608"/>
<dbReference type="Proteomes" id="UP000236327">
    <property type="component" value="Unassembled WGS sequence"/>
</dbReference>
<comment type="caution">
    <text evidence="1">The sequence shown here is derived from an EMBL/GenBank/DDBJ whole genome shotgun (WGS) entry which is preliminary data.</text>
</comment>
<evidence type="ECO:0000313" key="1">
    <source>
        <dbReference type="EMBL" id="PNU06471.1"/>
    </source>
</evidence>
<name>A0A2K2G608_9SPHN</name>
<reference evidence="1 2" key="1">
    <citation type="submission" date="2016-05" db="EMBL/GenBank/DDBJ databases">
        <title>Complete genome sequence of Novosphingobium guangzhouense SA925(T).</title>
        <authorList>
            <person name="Sha S."/>
        </authorList>
    </citation>
    <scope>NUCLEOTIDE SEQUENCE [LARGE SCALE GENOMIC DNA]</scope>
    <source>
        <strain evidence="1 2">SA925</strain>
    </source>
</reference>
<protein>
    <submittedName>
        <fullName evidence="1">Uncharacterized protein</fullName>
    </submittedName>
</protein>
<dbReference type="EMBL" id="LYMM01000002">
    <property type="protein sequence ID" value="PNU06471.1"/>
    <property type="molecule type" value="Genomic_DNA"/>
</dbReference>